<comment type="caution">
    <text evidence="2">The sequence shown here is derived from an EMBL/GenBank/DDBJ whole genome shotgun (WGS) entry which is preliminary data.</text>
</comment>
<dbReference type="EMBL" id="AOGT01001589">
    <property type="protein sequence ID" value="EMG47414.1"/>
    <property type="molecule type" value="Genomic_DNA"/>
</dbReference>
<dbReference type="OMA" id="IAMDCES"/>
<dbReference type="InterPro" id="IPR012337">
    <property type="entry name" value="RNaseH-like_sf"/>
</dbReference>
<reference evidence="2 3" key="1">
    <citation type="submission" date="2013-02" db="EMBL/GenBank/DDBJ databases">
        <title>Genome sequence of Candida maltosa Xu316, a potential industrial strain for xylitol and ethanol production.</title>
        <authorList>
            <person name="Yu J."/>
            <person name="Wang Q."/>
            <person name="Geng X."/>
            <person name="Bao W."/>
            <person name="He P."/>
            <person name="Cai J."/>
        </authorList>
    </citation>
    <scope>NUCLEOTIDE SEQUENCE [LARGE SCALE GENOMIC DNA]</scope>
    <source>
        <strain evidence="3">Xu316</strain>
    </source>
</reference>
<dbReference type="Pfam" id="PF21762">
    <property type="entry name" value="DEDDh_C"/>
    <property type="match status" value="1"/>
</dbReference>
<dbReference type="GO" id="GO:0005634">
    <property type="term" value="C:nucleus"/>
    <property type="evidence" value="ECO:0007669"/>
    <property type="project" value="TreeGrafter"/>
</dbReference>
<dbReference type="OrthoDB" id="5953249at2759"/>
<evidence type="ECO:0000259" key="1">
    <source>
        <dbReference type="Pfam" id="PF21762"/>
    </source>
</evidence>
<dbReference type="STRING" id="1245528.M3JYB0"/>
<gene>
    <name evidence="2" type="ORF">G210_2271</name>
</gene>
<dbReference type="SUPFAM" id="SSF53098">
    <property type="entry name" value="Ribonuclease H-like"/>
    <property type="match status" value="1"/>
</dbReference>
<dbReference type="eggNOG" id="ENOG502S9V8">
    <property type="taxonomic scope" value="Eukaryota"/>
</dbReference>
<proteinExistence type="predicted"/>
<dbReference type="InterPro" id="IPR048519">
    <property type="entry name" value="Gfd2/YDR514C-like_C"/>
</dbReference>
<evidence type="ECO:0000313" key="3">
    <source>
        <dbReference type="Proteomes" id="UP000011777"/>
    </source>
</evidence>
<protein>
    <submittedName>
        <fullName evidence="2">Putative transcriptional repressor</fullName>
    </submittedName>
</protein>
<feature type="domain" description="Gfd2/YDR514C-like C-terminal" evidence="1">
    <location>
        <begin position="107"/>
        <end position="272"/>
    </location>
</feature>
<dbReference type="Proteomes" id="UP000011777">
    <property type="component" value="Unassembled WGS sequence"/>
</dbReference>
<dbReference type="PANTHER" id="PTHR28083">
    <property type="entry name" value="GOOD FOR FULL DBP5 ACTIVITY PROTEIN 2"/>
    <property type="match status" value="1"/>
</dbReference>
<keyword evidence="3" id="KW-1185">Reference proteome</keyword>
<dbReference type="GO" id="GO:0003676">
    <property type="term" value="F:nucleic acid binding"/>
    <property type="evidence" value="ECO:0007669"/>
    <property type="project" value="InterPro"/>
</dbReference>
<organism evidence="2 3">
    <name type="scientific">Candida maltosa (strain Xu316)</name>
    <name type="common">Yeast</name>
    <dbReference type="NCBI Taxonomy" id="1245528"/>
    <lineage>
        <taxon>Eukaryota</taxon>
        <taxon>Fungi</taxon>
        <taxon>Dikarya</taxon>
        <taxon>Ascomycota</taxon>
        <taxon>Saccharomycotina</taxon>
        <taxon>Pichiomycetes</taxon>
        <taxon>Debaryomycetaceae</taxon>
        <taxon>Candida/Lodderomyces clade</taxon>
        <taxon>Candida</taxon>
    </lineage>
</organism>
<accession>M3JYB0</accession>
<sequence length="318" mass="36348">MFKTFQAFMRRSSTYSKNSKYLTTKKSTSSNQIWKRPIPKFPVYQKAPESDISDALKTLKTQVNNGEDISLETYFNSNHFQFKEGTEESSLALLKDYMTLVQSGRPLVAIDCESYEWKHNCITEIGISILKNNSKTSIIPEIETIHVVVNEYFNMRNSKYVPDKKDFFMGGTSHVLSETNARLLLQKVLNKYINQQDGILVGHQVSAELSYFSSIGVQYKPDVKILDTMKIQRISRFGGNSLWATLKMLQIPYGYLHNAGNDAYFTLLAALSLCDPKVRINKNLDIYSDSPYKGIKAQHHDKAEYFLVEDVDSIVNNL</sequence>
<name>M3JYB0_CANMX</name>
<evidence type="ECO:0000313" key="2">
    <source>
        <dbReference type="EMBL" id="EMG47414.1"/>
    </source>
</evidence>
<dbReference type="InterPro" id="IPR040151">
    <property type="entry name" value="Gfd2/YDR514C-like"/>
</dbReference>
<dbReference type="HOGENOM" id="CLU_072858_0_0_1"/>
<dbReference type="AlphaFoldDB" id="M3JYB0"/>
<dbReference type="PANTHER" id="PTHR28083:SF1">
    <property type="entry name" value="GOOD FOR FULL DBP5 ACTIVITY PROTEIN 2"/>
    <property type="match status" value="1"/>
</dbReference>
<dbReference type="InterPro" id="IPR036397">
    <property type="entry name" value="RNaseH_sf"/>
</dbReference>
<dbReference type="Gene3D" id="3.30.420.10">
    <property type="entry name" value="Ribonuclease H-like superfamily/Ribonuclease H"/>
    <property type="match status" value="1"/>
</dbReference>